<organism evidence="1 2">
    <name type="scientific">Sphaerodactylus townsendi</name>
    <dbReference type="NCBI Taxonomy" id="933632"/>
    <lineage>
        <taxon>Eukaryota</taxon>
        <taxon>Metazoa</taxon>
        <taxon>Chordata</taxon>
        <taxon>Craniata</taxon>
        <taxon>Vertebrata</taxon>
        <taxon>Euteleostomi</taxon>
        <taxon>Lepidosauria</taxon>
        <taxon>Squamata</taxon>
        <taxon>Bifurcata</taxon>
        <taxon>Gekkota</taxon>
        <taxon>Sphaerodactylidae</taxon>
        <taxon>Sphaerodactylus</taxon>
    </lineage>
</organism>
<evidence type="ECO:0000313" key="1">
    <source>
        <dbReference type="EMBL" id="KAH8012293.1"/>
    </source>
</evidence>
<sequence length="198" mass="21371">MAHHLKKLQERFLKEGFPSPDDIFFSQATTEQPQGLKKTGGLRQLSCQVLPAKSQSHAVSLGTSLEHQPSTKTIPSQSKESLGSLELRVLSVHFPSGSNSVPSQPPSATVAPGNTVQLSCHGISGYVHWYQEEQGNPPRFLLHYKSDSDKLHGSGVPSRFSASKDKSGIAGYLTITGALAEDEADYYCSSWDGSAQSQ</sequence>
<dbReference type="EMBL" id="CM037626">
    <property type="protein sequence ID" value="KAH8012293.1"/>
    <property type="molecule type" value="Genomic_DNA"/>
</dbReference>
<proteinExistence type="predicted"/>
<protein>
    <submittedName>
        <fullName evidence="1">Uncharacterized protein</fullName>
    </submittedName>
</protein>
<gene>
    <name evidence="1" type="ORF">K3G42_016059</name>
</gene>
<name>A0ACB8G061_9SAUR</name>
<evidence type="ECO:0000313" key="2">
    <source>
        <dbReference type="Proteomes" id="UP000827872"/>
    </source>
</evidence>
<reference evidence="1" key="1">
    <citation type="submission" date="2021-08" db="EMBL/GenBank/DDBJ databases">
        <title>The first chromosome-level gecko genome reveals the dynamic sex chromosomes of Neotropical dwarf geckos (Sphaerodactylidae: Sphaerodactylus).</title>
        <authorList>
            <person name="Pinto B.J."/>
            <person name="Keating S.E."/>
            <person name="Gamble T."/>
        </authorList>
    </citation>
    <scope>NUCLEOTIDE SEQUENCE</scope>
    <source>
        <strain evidence="1">TG3544</strain>
    </source>
</reference>
<dbReference type="Proteomes" id="UP000827872">
    <property type="component" value="Linkage Group LG13"/>
</dbReference>
<accession>A0ACB8G061</accession>
<keyword evidence="2" id="KW-1185">Reference proteome</keyword>
<comment type="caution">
    <text evidence="1">The sequence shown here is derived from an EMBL/GenBank/DDBJ whole genome shotgun (WGS) entry which is preliminary data.</text>
</comment>